<organism evidence="2 3">
    <name type="scientific">Azohydromonas caseinilytica</name>
    <dbReference type="NCBI Taxonomy" id="2728836"/>
    <lineage>
        <taxon>Bacteria</taxon>
        <taxon>Pseudomonadati</taxon>
        <taxon>Pseudomonadota</taxon>
        <taxon>Betaproteobacteria</taxon>
        <taxon>Burkholderiales</taxon>
        <taxon>Sphaerotilaceae</taxon>
        <taxon>Azohydromonas</taxon>
    </lineage>
</organism>
<comment type="caution">
    <text evidence="2">The sequence shown here is derived from an EMBL/GenBank/DDBJ whole genome shotgun (WGS) entry which is preliminary data.</text>
</comment>
<name>A0A848FLA4_9BURK</name>
<gene>
    <name evidence="2" type="ORF">HHL10_26795</name>
</gene>
<protein>
    <submittedName>
        <fullName evidence="2">Uncharacterized protein</fullName>
    </submittedName>
</protein>
<evidence type="ECO:0000256" key="1">
    <source>
        <dbReference type="SAM" id="MobiDB-lite"/>
    </source>
</evidence>
<evidence type="ECO:0000313" key="3">
    <source>
        <dbReference type="Proteomes" id="UP000574067"/>
    </source>
</evidence>
<sequence length="54" mass="5731">MPRSLFDPWLAGALPRRIDVPLMTRSCTVPSRGGSGSPGPYGASHAPGRLEPWA</sequence>
<dbReference type="AlphaFoldDB" id="A0A848FLA4"/>
<keyword evidence="3" id="KW-1185">Reference proteome</keyword>
<dbReference type="RefSeq" id="WP_169163478.1">
    <property type="nucleotide sequence ID" value="NZ_JABBFW010000035.1"/>
</dbReference>
<accession>A0A848FLA4</accession>
<feature type="region of interest" description="Disordered" evidence="1">
    <location>
        <begin position="28"/>
        <end position="54"/>
    </location>
</feature>
<reference evidence="2 3" key="1">
    <citation type="submission" date="2020-04" db="EMBL/GenBank/DDBJ databases">
        <title>Azohydromonas sp. isolated from soil.</title>
        <authorList>
            <person name="Dahal R.H."/>
        </authorList>
    </citation>
    <scope>NUCLEOTIDE SEQUENCE [LARGE SCALE GENOMIC DNA]</scope>
    <source>
        <strain evidence="2 3">G-1-1-14</strain>
    </source>
</reference>
<dbReference type="EMBL" id="JABBFW010000035">
    <property type="protein sequence ID" value="NML18581.1"/>
    <property type="molecule type" value="Genomic_DNA"/>
</dbReference>
<proteinExistence type="predicted"/>
<dbReference type="Proteomes" id="UP000574067">
    <property type="component" value="Unassembled WGS sequence"/>
</dbReference>
<evidence type="ECO:0000313" key="2">
    <source>
        <dbReference type="EMBL" id="NML18581.1"/>
    </source>
</evidence>